<reference evidence="2 3" key="1">
    <citation type="journal article" date="2012" name="PLoS Pathog.">
        <title>Diverse lifestyles and strategies of plant pathogenesis encoded in the genomes of eighteen Dothideomycetes fungi.</title>
        <authorList>
            <person name="Ohm R.A."/>
            <person name="Feau N."/>
            <person name="Henrissat B."/>
            <person name="Schoch C.L."/>
            <person name="Horwitz B.A."/>
            <person name="Barry K.W."/>
            <person name="Condon B.J."/>
            <person name="Copeland A.C."/>
            <person name="Dhillon B."/>
            <person name="Glaser F."/>
            <person name="Hesse C.N."/>
            <person name="Kosti I."/>
            <person name="LaButti K."/>
            <person name="Lindquist E.A."/>
            <person name="Lucas S."/>
            <person name="Salamov A.A."/>
            <person name="Bradshaw R.E."/>
            <person name="Ciuffetti L."/>
            <person name="Hamelin R.C."/>
            <person name="Kema G.H.J."/>
            <person name="Lawrence C."/>
            <person name="Scott J.A."/>
            <person name="Spatafora J.W."/>
            <person name="Turgeon B.G."/>
            <person name="de Wit P.J.G.M."/>
            <person name="Zhong S."/>
            <person name="Goodwin S.B."/>
            <person name="Grigoriev I.V."/>
        </authorList>
    </citation>
    <scope>NUCLEOTIDE SEQUENCE [LARGE SCALE GENOMIC DNA]</scope>
    <source>
        <strain evidence="2 3">UAMH 10762</strain>
    </source>
</reference>
<gene>
    <name evidence="2" type="ORF">BAUCODRAFT_35823</name>
</gene>
<keyword evidence="3" id="KW-1185">Reference proteome</keyword>
<dbReference type="STRING" id="717646.M2LK31"/>
<feature type="compositionally biased region" description="Polar residues" evidence="1">
    <location>
        <begin position="145"/>
        <end position="155"/>
    </location>
</feature>
<sequence>MTAGMSGEQEATEVLLYGFGTDLQWAAIDFFERVSGGVVLEDYDRTAPGQLRSYDPTHAYGRATLQRSLSKAALRKKNRYAGGEHWIKVTFSSREAAELACARSPHIIKGHLIYAEAYQGRGPARDEAIPATQAGAQIVSGALPQTFSTNGASPNSSQTATSATMTAQDGGDGESRDPPRLHPSSSTSSSGSTGAQLTVPSQQLQRRGAGTGTLRIPGAQVAMLLPAEQALMPKQPRQSWATWVGASELIGTTVPRKDDGTFDLEKASLYWRLFYWIDKLVGTDFCGLRGDE</sequence>
<dbReference type="InterPro" id="IPR012677">
    <property type="entry name" value="Nucleotide-bd_a/b_plait_sf"/>
</dbReference>
<evidence type="ECO:0000313" key="3">
    <source>
        <dbReference type="Proteomes" id="UP000011761"/>
    </source>
</evidence>
<dbReference type="OMA" id="QGMICED"/>
<dbReference type="Gene3D" id="3.30.70.330">
    <property type="match status" value="1"/>
</dbReference>
<dbReference type="OrthoDB" id="8033832at2759"/>
<dbReference type="eggNOG" id="ENOG502SIXR">
    <property type="taxonomic scope" value="Eukaryota"/>
</dbReference>
<accession>M2LK31</accession>
<feature type="compositionally biased region" description="Polar residues" evidence="1">
    <location>
        <begin position="195"/>
        <end position="205"/>
    </location>
</feature>
<dbReference type="GeneID" id="19112812"/>
<proteinExistence type="predicted"/>
<feature type="compositionally biased region" description="Low complexity" evidence="1">
    <location>
        <begin position="156"/>
        <end position="168"/>
    </location>
</feature>
<evidence type="ECO:0000313" key="2">
    <source>
        <dbReference type="EMBL" id="EMC94592.1"/>
    </source>
</evidence>
<evidence type="ECO:0000256" key="1">
    <source>
        <dbReference type="SAM" id="MobiDB-lite"/>
    </source>
</evidence>
<dbReference type="HOGENOM" id="CLU_014181_0_0_1"/>
<feature type="region of interest" description="Disordered" evidence="1">
    <location>
        <begin position="145"/>
        <end position="209"/>
    </location>
</feature>
<dbReference type="KEGG" id="bcom:BAUCODRAFT_35823"/>
<protein>
    <submittedName>
        <fullName evidence="2">Uncharacterized protein</fullName>
    </submittedName>
</protein>
<name>M2LK31_BAUPA</name>
<dbReference type="AlphaFoldDB" id="M2LK31"/>
<dbReference type="EMBL" id="KB445558">
    <property type="protein sequence ID" value="EMC94592.1"/>
    <property type="molecule type" value="Genomic_DNA"/>
</dbReference>
<dbReference type="Proteomes" id="UP000011761">
    <property type="component" value="Unassembled WGS sequence"/>
</dbReference>
<organism evidence="2 3">
    <name type="scientific">Baudoinia panamericana (strain UAMH 10762)</name>
    <name type="common">Angels' share fungus</name>
    <name type="synonym">Baudoinia compniacensis (strain UAMH 10762)</name>
    <dbReference type="NCBI Taxonomy" id="717646"/>
    <lineage>
        <taxon>Eukaryota</taxon>
        <taxon>Fungi</taxon>
        <taxon>Dikarya</taxon>
        <taxon>Ascomycota</taxon>
        <taxon>Pezizomycotina</taxon>
        <taxon>Dothideomycetes</taxon>
        <taxon>Dothideomycetidae</taxon>
        <taxon>Mycosphaerellales</taxon>
        <taxon>Teratosphaeriaceae</taxon>
        <taxon>Baudoinia</taxon>
    </lineage>
</organism>
<dbReference type="RefSeq" id="XP_007678050.1">
    <property type="nucleotide sequence ID" value="XM_007679860.1"/>
</dbReference>
<feature type="compositionally biased region" description="Low complexity" evidence="1">
    <location>
        <begin position="184"/>
        <end position="194"/>
    </location>
</feature>